<dbReference type="InterPro" id="IPR010260">
    <property type="entry name" value="AlpA"/>
</dbReference>
<name>A0A506TYE9_9HYPH</name>
<reference evidence="1 2" key="1">
    <citation type="submission" date="2019-06" db="EMBL/GenBank/DDBJ databases">
        <authorList>
            <person name="Li M."/>
        </authorList>
    </citation>
    <scope>NUCLEOTIDE SEQUENCE [LARGE SCALE GENOMIC DNA]</scope>
    <source>
        <strain evidence="1 2">BGMRC6574</strain>
    </source>
</reference>
<organism evidence="1 2">
    <name type="scientific">Pararhizobium mangrovi</name>
    <dbReference type="NCBI Taxonomy" id="2590452"/>
    <lineage>
        <taxon>Bacteria</taxon>
        <taxon>Pseudomonadati</taxon>
        <taxon>Pseudomonadota</taxon>
        <taxon>Alphaproteobacteria</taxon>
        <taxon>Hyphomicrobiales</taxon>
        <taxon>Rhizobiaceae</taxon>
        <taxon>Rhizobium/Agrobacterium group</taxon>
        <taxon>Pararhizobium</taxon>
    </lineage>
</organism>
<dbReference type="RefSeq" id="WP_141168243.1">
    <property type="nucleotide sequence ID" value="NZ_VHLH01000040.1"/>
</dbReference>
<comment type="caution">
    <text evidence="1">The sequence shown here is derived from an EMBL/GenBank/DDBJ whole genome shotgun (WGS) entry which is preliminary data.</text>
</comment>
<keyword evidence="2" id="KW-1185">Reference proteome</keyword>
<dbReference type="AlphaFoldDB" id="A0A506TYE9"/>
<dbReference type="Pfam" id="PF05930">
    <property type="entry name" value="Phage_AlpA"/>
    <property type="match status" value="1"/>
</dbReference>
<dbReference type="Proteomes" id="UP000320314">
    <property type="component" value="Unassembled WGS sequence"/>
</dbReference>
<evidence type="ECO:0000313" key="2">
    <source>
        <dbReference type="Proteomes" id="UP000320314"/>
    </source>
</evidence>
<dbReference type="EMBL" id="VHLH01000040">
    <property type="protein sequence ID" value="TPW26001.1"/>
    <property type="molecule type" value="Genomic_DNA"/>
</dbReference>
<dbReference type="Gene3D" id="1.10.238.160">
    <property type="match status" value="1"/>
</dbReference>
<gene>
    <name evidence="1" type="ORF">FJU11_16830</name>
</gene>
<accession>A0A506TYE9</accession>
<sequence length="67" mass="7688">MPNAHHLPETGFVRLETVLAYIPVSRSTIFSWIQQGRFPQQVKLGPRTSAWRAEDIRALIDQIEEGQ</sequence>
<evidence type="ECO:0000313" key="1">
    <source>
        <dbReference type="EMBL" id="TPW26001.1"/>
    </source>
</evidence>
<proteinExistence type="predicted"/>
<protein>
    <submittedName>
        <fullName evidence="1">AlpA family phage regulatory protein</fullName>
    </submittedName>
</protein>
<dbReference type="OrthoDB" id="9801242at2"/>